<dbReference type="EMBL" id="BARV01015485">
    <property type="protein sequence ID" value="GAI31049.1"/>
    <property type="molecule type" value="Genomic_DNA"/>
</dbReference>
<reference evidence="1" key="1">
    <citation type="journal article" date="2014" name="Front. Microbiol.">
        <title>High frequency of phylogenetically diverse reductive dehalogenase-homologous genes in deep subseafloor sedimentary metagenomes.</title>
        <authorList>
            <person name="Kawai M."/>
            <person name="Futagami T."/>
            <person name="Toyoda A."/>
            <person name="Takaki Y."/>
            <person name="Nishi S."/>
            <person name="Hori S."/>
            <person name="Arai W."/>
            <person name="Tsubouchi T."/>
            <person name="Morono Y."/>
            <person name="Uchiyama I."/>
            <person name="Ito T."/>
            <person name="Fujiyama A."/>
            <person name="Inagaki F."/>
            <person name="Takami H."/>
        </authorList>
    </citation>
    <scope>NUCLEOTIDE SEQUENCE</scope>
    <source>
        <strain evidence="1">Expedition CK06-06</strain>
    </source>
</reference>
<comment type="caution">
    <text evidence="1">The sequence shown here is derived from an EMBL/GenBank/DDBJ whole genome shotgun (WGS) entry which is preliminary data.</text>
</comment>
<feature type="non-terminal residue" evidence="1">
    <location>
        <position position="1"/>
    </location>
</feature>
<sequence length="56" mass="6495">FQGTYVLENPKPLFKGKPSSSRCVALDLSKAMRGYFFIYSRNFSVFLNQFVSHWIA</sequence>
<protein>
    <submittedName>
        <fullName evidence="1">Uncharacterized protein</fullName>
    </submittedName>
</protein>
<evidence type="ECO:0000313" key="1">
    <source>
        <dbReference type="EMBL" id="GAI31049.1"/>
    </source>
</evidence>
<organism evidence="1">
    <name type="scientific">marine sediment metagenome</name>
    <dbReference type="NCBI Taxonomy" id="412755"/>
    <lineage>
        <taxon>unclassified sequences</taxon>
        <taxon>metagenomes</taxon>
        <taxon>ecological metagenomes</taxon>
    </lineage>
</organism>
<accession>X1PJK4</accession>
<gene>
    <name evidence="1" type="ORF">S06H3_26753</name>
</gene>
<dbReference type="AlphaFoldDB" id="X1PJK4"/>
<proteinExistence type="predicted"/>
<name>X1PJK4_9ZZZZ</name>